<dbReference type="SMART" id="SM00342">
    <property type="entry name" value="HTH_ARAC"/>
    <property type="match status" value="1"/>
</dbReference>
<organism evidence="5 6">
    <name type="scientific">Chitinophaga defluvii</name>
    <dbReference type="NCBI Taxonomy" id="3163343"/>
    <lineage>
        <taxon>Bacteria</taxon>
        <taxon>Pseudomonadati</taxon>
        <taxon>Bacteroidota</taxon>
        <taxon>Chitinophagia</taxon>
        <taxon>Chitinophagales</taxon>
        <taxon>Chitinophagaceae</taxon>
        <taxon>Chitinophaga</taxon>
    </lineage>
</organism>
<proteinExistence type="predicted"/>
<name>A0ABV2T1B4_9BACT</name>
<evidence type="ECO:0000313" key="6">
    <source>
        <dbReference type="Proteomes" id="UP001549749"/>
    </source>
</evidence>
<reference evidence="5 6" key="1">
    <citation type="submission" date="2024-06" db="EMBL/GenBank/DDBJ databases">
        <title>Chitinophaga defluvii sp. nov., isolated from municipal sewage.</title>
        <authorList>
            <person name="Zhang L."/>
        </authorList>
    </citation>
    <scope>NUCLEOTIDE SEQUENCE [LARGE SCALE GENOMIC DNA]</scope>
    <source>
        <strain evidence="5 6">H8</strain>
    </source>
</reference>
<evidence type="ECO:0000256" key="3">
    <source>
        <dbReference type="ARBA" id="ARBA00023163"/>
    </source>
</evidence>
<dbReference type="InterPro" id="IPR053142">
    <property type="entry name" value="PchR_regulatory_protein"/>
</dbReference>
<dbReference type="Proteomes" id="UP001549749">
    <property type="component" value="Unassembled WGS sequence"/>
</dbReference>
<protein>
    <submittedName>
        <fullName evidence="5">AraC family transcriptional regulator</fullName>
    </submittedName>
</protein>
<dbReference type="PANTHER" id="PTHR47893">
    <property type="entry name" value="REGULATORY PROTEIN PCHR"/>
    <property type="match status" value="1"/>
</dbReference>
<accession>A0ABV2T1B4</accession>
<evidence type="ECO:0000313" key="5">
    <source>
        <dbReference type="EMBL" id="MET6996827.1"/>
    </source>
</evidence>
<keyword evidence="6" id="KW-1185">Reference proteome</keyword>
<dbReference type="SUPFAM" id="SSF46689">
    <property type="entry name" value="Homeodomain-like"/>
    <property type="match status" value="2"/>
</dbReference>
<gene>
    <name evidence="5" type="ORF">ABR189_05590</name>
</gene>
<dbReference type="PROSITE" id="PS01124">
    <property type="entry name" value="HTH_ARAC_FAMILY_2"/>
    <property type="match status" value="1"/>
</dbReference>
<keyword evidence="3" id="KW-0804">Transcription</keyword>
<dbReference type="InterPro" id="IPR020449">
    <property type="entry name" value="Tscrpt_reg_AraC-type_HTH"/>
</dbReference>
<dbReference type="InterPro" id="IPR018062">
    <property type="entry name" value="HTH_AraC-typ_CS"/>
</dbReference>
<dbReference type="RefSeq" id="WP_354659468.1">
    <property type="nucleotide sequence ID" value="NZ_JBEXAC010000001.1"/>
</dbReference>
<sequence length="318" mass="36403">MMEFTLNENNILELASHYKVKDNVMHFDIPGGHVGFTEYKSNQFNVLQGRYEMETDCFIEDSTSGPSIEMQFNLSAPIEFSIYRQEEILAPAMHHNVINLCGERTTIALEGKKHYQTFDVHLSPAFLTRWYGQYALLDEFLDKANAQEPALLFKDYMPITPQMQVIMKEIVECDYNTFIRQLYIEAKVQELFALQLDLASCMKQIGKSQSMHAADKERIYAAKAYIEENLDTPCSIIALAHKVGTNDFKLKKGFKELFGSTVFAYMQQLRMTKAREYLNNSSLPLDEIAALTGYSNVANFTNAFKKHFNITPGSLRKG</sequence>
<keyword evidence="2" id="KW-0238">DNA-binding</keyword>
<keyword evidence="1" id="KW-0805">Transcription regulation</keyword>
<dbReference type="Gene3D" id="1.10.10.60">
    <property type="entry name" value="Homeodomain-like"/>
    <property type="match status" value="2"/>
</dbReference>
<dbReference type="InterPro" id="IPR009057">
    <property type="entry name" value="Homeodomain-like_sf"/>
</dbReference>
<dbReference type="PANTHER" id="PTHR47893:SF1">
    <property type="entry name" value="REGULATORY PROTEIN PCHR"/>
    <property type="match status" value="1"/>
</dbReference>
<comment type="caution">
    <text evidence="5">The sequence shown here is derived from an EMBL/GenBank/DDBJ whole genome shotgun (WGS) entry which is preliminary data.</text>
</comment>
<evidence type="ECO:0000256" key="2">
    <source>
        <dbReference type="ARBA" id="ARBA00023125"/>
    </source>
</evidence>
<dbReference type="InterPro" id="IPR018060">
    <property type="entry name" value="HTH_AraC"/>
</dbReference>
<evidence type="ECO:0000256" key="1">
    <source>
        <dbReference type="ARBA" id="ARBA00023015"/>
    </source>
</evidence>
<dbReference type="Pfam" id="PF12833">
    <property type="entry name" value="HTH_18"/>
    <property type="match status" value="1"/>
</dbReference>
<dbReference type="PROSITE" id="PS00041">
    <property type="entry name" value="HTH_ARAC_FAMILY_1"/>
    <property type="match status" value="1"/>
</dbReference>
<evidence type="ECO:0000259" key="4">
    <source>
        <dbReference type="PROSITE" id="PS01124"/>
    </source>
</evidence>
<dbReference type="PRINTS" id="PR00032">
    <property type="entry name" value="HTHARAC"/>
</dbReference>
<dbReference type="EMBL" id="JBEXAC010000001">
    <property type="protein sequence ID" value="MET6996827.1"/>
    <property type="molecule type" value="Genomic_DNA"/>
</dbReference>
<feature type="domain" description="HTH araC/xylS-type" evidence="4">
    <location>
        <begin position="220"/>
        <end position="318"/>
    </location>
</feature>